<evidence type="ECO:0000313" key="1">
    <source>
        <dbReference type="EMBL" id="MBD2703417.1"/>
    </source>
</evidence>
<proteinExistence type="predicted"/>
<dbReference type="RefSeq" id="WP_190889264.1">
    <property type="nucleotide sequence ID" value="NZ_JACWZY010000021.1"/>
</dbReference>
<comment type="caution">
    <text evidence="1">The sequence shown here is derived from an EMBL/GenBank/DDBJ whole genome shotgun (WGS) entry which is preliminary data.</text>
</comment>
<sequence>MILDKEQIQTLKEIIKSCLLILYQNDNELIRRKGLEQSIAFRFAVYLNEAITKVDWLNGLQLDAEYNKNGVSPKRTPRRPKGVRPDLIIHSRGNNNENILVIEIKGWWNSEPREIDFIKLEDFTHQEGEYKYGLGVFLELLPENCIPEYYVGY</sequence>
<organism evidence="1 2">
    <name type="scientific">Spirosoma profusum</name>
    <dbReference type="NCBI Taxonomy" id="2771354"/>
    <lineage>
        <taxon>Bacteria</taxon>
        <taxon>Pseudomonadati</taxon>
        <taxon>Bacteroidota</taxon>
        <taxon>Cytophagia</taxon>
        <taxon>Cytophagales</taxon>
        <taxon>Cytophagaceae</taxon>
        <taxon>Spirosoma</taxon>
    </lineage>
</organism>
<keyword evidence="2" id="KW-1185">Reference proteome</keyword>
<accession>A0A926XZ08</accession>
<reference evidence="1" key="1">
    <citation type="submission" date="2020-09" db="EMBL/GenBank/DDBJ databases">
        <authorList>
            <person name="Kim M.K."/>
        </authorList>
    </citation>
    <scope>NUCLEOTIDE SEQUENCE</scope>
    <source>
        <strain evidence="1">BT702</strain>
    </source>
</reference>
<evidence type="ECO:0000313" key="2">
    <source>
        <dbReference type="Proteomes" id="UP000598820"/>
    </source>
</evidence>
<protein>
    <submittedName>
        <fullName evidence="1">Uncharacterized protein</fullName>
    </submittedName>
</protein>
<dbReference type="Proteomes" id="UP000598820">
    <property type="component" value="Unassembled WGS sequence"/>
</dbReference>
<name>A0A926XZ08_9BACT</name>
<dbReference type="EMBL" id="JACWZY010000021">
    <property type="protein sequence ID" value="MBD2703417.1"/>
    <property type="molecule type" value="Genomic_DNA"/>
</dbReference>
<gene>
    <name evidence="1" type="ORF">IC229_22425</name>
</gene>
<dbReference type="AlphaFoldDB" id="A0A926XZ08"/>